<keyword evidence="4" id="KW-0406">Ion transport</keyword>
<dbReference type="InterPro" id="IPR001611">
    <property type="entry name" value="Leu-rich_rpt"/>
</dbReference>
<evidence type="ECO:0000313" key="8">
    <source>
        <dbReference type="EMBL" id="KAG6772940.1"/>
    </source>
</evidence>
<evidence type="ECO:0000256" key="6">
    <source>
        <dbReference type="SAM" id="Phobius"/>
    </source>
</evidence>
<keyword evidence="5" id="KW-0175">Coiled coil</keyword>
<name>A0A8X8D085_POPTO</name>
<evidence type="ECO:0000256" key="5">
    <source>
        <dbReference type="SAM" id="Coils"/>
    </source>
</evidence>
<dbReference type="InterPro" id="IPR038005">
    <property type="entry name" value="RX-like_CC"/>
</dbReference>
<feature type="transmembrane region" description="Helical" evidence="6">
    <location>
        <begin position="791"/>
        <end position="809"/>
    </location>
</feature>
<keyword evidence="4" id="KW-0407">Ion channel</keyword>
<dbReference type="PANTHER" id="PTHR45651:SF9">
    <property type="entry name" value="CYCLIC NUCLEOTIDE-GATED ION CHANNEL 14-RELATED"/>
    <property type="match status" value="1"/>
</dbReference>
<evidence type="ECO:0000256" key="2">
    <source>
        <dbReference type="ARBA" id="ARBA00022741"/>
    </source>
</evidence>
<reference evidence="8" key="1">
    <citation type="journal article" date="2020" name="bioRxiv">
        <title>Hybrid origin of Populus tomentosa Carr. identified through genome sequencing and phylogenomic analysis.</title>
        <authorList>
            <person name="An X."/>
            <person name="Gao K."/>
            <person name="Chen Z."/>
            <person name="Li J."/>
            <person name="Yang X."/>
            <person name="Yang X."/>
            <person name="Zhou J."/>
            <person name="Guo T."/>
            <person name="Zhao T."/>
            <person name="Huang S."/>
            <person name="Miao D."/>
            <person name="Khan W.U."/>
            <person name="Rao P."/>
            <person name="Ye M."/>
            <person name="Lei B."/>
            <person name="Liao W."/>
            <person name="Wang J."/>
            <person name="Ji L."/>
            <person name="Li Y."/>
            <person name="Guo B."/>
            <person name="Mustafa N.S."/>
            <person name="Li S."/>
            <person name="Yun Q."/>
            <person name="Keller S.R."/>
            <person name="Mao J."/>
            <person name="Zhang R."/>
            <person name="Strauss S.H."/>
        </authorList>
    </citation>
    <scope>NUCLEOTIDE SEQUENCE</scope>
    <source>
        <strain evidence="8">GM15</strain>
        <tissue evidence="8">Leaf</tissue>
    </source>
</reference>
<dbReference type="CDD" id="cd14798">
    <property type="entry name" value="RX-CC_like"/>
    <property type="match status" value="1"/>
</dbReference>
<organism evidence="8 9">
    <name type="scientific">Populus tomentosa</name>
    <name type="common">Chinese white poplar</name>
    <dbReference type="NCBI Taxonomy" id="118781"/>
    <lineage>
        <taxon>Eukaryota</taxon>
        <taxon>Viridiplantae</taxon>
        <taxon>Streptophyta</taxon>
        <taxon>Embryophyta</taxon>
        <taxon>Tracheophyta</taxon>
        <taxon>Spermatophyta</taxon>
        <taxon>Magnoliopsida</taxon>
        <taxon>eudicotyledons</taxon>
        <taxon>Gunneridae</taxon>
        <taxon>Pentapetalae</taxon>
        <taxon>rosids</taxon>
        <taxon>fabids</taxon>
        <taxon>Malpighiales</taxon>
        <taxon>Salicaceae</taxon>
        <taxon>Saliceae</taxon>
        <taxon>Populus</taxon>
    </lineage>
</organism>
<dbReference type="Proteomes" id="UP000886885">
    <property type="component" value="Chromosome 6A"/>
</dbReference>
<keyword evidence="1" id="KW-0677">Repeat</keyword>
<gene>
    <name evidence="8" type="ORF">POTOM_024370</name>
</gene>
<dbReference type="GO" id="GO:0034220">
    <property type="term" value="P:monoatomic ion transmembrane transport"/>
    <property type="evidence" value="ECO:0007669"/>
    <property type="project" value="UniProtKB-KW"/>
</dbReference>
<dbReference type="GO" id="GO:0043531">
    <property type="term" value="F:ADP binding"/>
    <property type="evidence" value="ECO:0007669"/>
    <property type="project" value="InterPro"/>
</dbReference>
<accession>A0A8X8D085</accession>
<keyword evidence="9" id="KW-1185">Reference proteome</keyword>
<comment type="caution">
    <text evidence="8">The sequence shown here is derived from an EMBL/GenBank/DDBJ whole genome shotgun (WGS) entry which is preliminary data.</text>
</comment>
<dbReference type="GO" id="GO:0006952">
    <property type="term" value="P:defense response"/>
    <property type="evidence" value="ECO:0007669"/>
    <property type="project" value="UniProtKB-KW"/>
</dbReference>
<keyword evidence="6" id="KW-1133">Transmembrane helix</keyword>
<dbReference type="GO" id="GO:0016020">
    <property type="term" value="C:membrane"/>
    <property type="evidence" value="ECO:0007669"/>
    <property type="project" value="UniProtKB-SubCell"/>
</dbReference>
<evidence type="ECO:0000256" key="3">
    <source>
        <dbReference type="ARBA" id="ARBA00022821"/>
    </source>
</evidence>
<keyword evidence="3" id="KW-0611">Plant defense</keyword>
<keyword evidence="6" id="KW-0812">Transmembrane</keyword>
<dbReference type="EMBL" id="JAAWWB010000011">
    <property type="protein sequence ID" value="KAG6772940.1"/>
    <property type="molecule type" value="Genomic_DNA"/>
</dbReference>
<keyword evidence="2" id="KW-0547">Nucleotide-binding</keyword>
<sequence>MAEGVLFNIAEEIIKTLGSLTAQEVALWWGLKDQLRKLNDTVTSIKAVIQDAEEQAQKQNHQIEDWLMKLREAVYDAEDLLDDFSTQVLRKQLMSGKRVSREVRLFLSRSNQFVYGLRMGHRVKALRERLDDIETDSKTFNFDVRGEERAALTTVREQTTSFEPEIIVGREIEPHVLEGLPVDESWDLFRRKAFRQGQESGHVDERIREEIGKRCCGVPLVIKEIARICDLTRHVSFDMELDLSLPSALLLRTLVLLQGGKWDEGSWESICREFRRSRVLVLSHLGMKEVSPLIQKLKHLKYLDLSNNKMEALSNSVTSLSPKSEMIGGLDELRMLNELRGRLEIRVKGYEGGSCVSEFEGAKLMDKQDLQSLTVWWDPDLDSDSDIDLDEMNDDSDESTIEEGLIMLSFPRLSSLRIFECPNLTSMPLFPSLDEDLYLNNTSSMPLQQTMKMTSPVSSSSFTRPLSKLKRLYMWSIDDMESLPEGMPSLQKLLILDCSKLKLLYESESQGMIPYLPSLQFLRINDCSEELSGRARGWGKDQPHQTPHFAFSPPKPLFSSFCKISFHFIQLGLQEYVIGLLTVMEFKKEKLVRFNGRQNLEKTLPVHKTSAPLFKTEGGGINSDRNTSNKVPRFGRFKVFPENHHEPYWRERILDPGSDVILNWNRIFLFSCLTALFVDPLTFADLFYVVHIVIKLRTAYVSPSSRVFGRGELVMDPKLIARRYLRSDFFIDLVAALPLPQALKFQEFLSLLEVELKLQIRVSPGGVHLCKEGESSYGQSLSTNTFIGETAFAMLIAILGLVLFSHLIGNMQAIIKLEMNVRYTLQEMPLEFRGGSYRKSQI</sequence>
<keyword evidence="4" id="KW-0813">Transport</keyword>
<keyword evidence="6" id="KW-0472">Membrane</keyword>
<dbReference type="Pfam" id="PF18052">
    <property type="entry name" value="Rx_N"/>
    <property type="match status" value="1"/>
</dbReference>
<dbReference type="InterPro" id="IPR041118">
    <property type="entry name" value="Rx_N"/>
</dbReference>
<evidence type="ECO:0000313" key="9">
    <source>
        <dbReference type="Proteomes" id="UP000886885"/>
    </source>
</evidence>
<dbReference type="PROSITE" id="PS51450">
    <property type="entry name" value="LRR"/>
    <property type="match status" value="1"/>
</dbReference>
<feature type="domain" description="Disease resistance N-terminal" evidence="7">
    <location>
        <begin position="12"/>
        <end position="98"/>
    </location>
</feature>
<proteinExistence type="predicted"/>
<evidence type="ECO:0000256" key="1">
    <source>
        <dbReference type="ARBA" id="ARBA00022737"/>
    </source>
</evidence>
<dbReference type="AlphaFoldDB" id="A0A8X8D085"/>
<protein>
    <recommendedName>
        <fullName evidence="7">Disease resistance N-terminal domain-containing protein</fullName>
    </recommendedName>
</protein>
<evidence type="ECO:0000256" key="4">
    <source>
        <dbReference type="ARBA" id="ARBA00023303"/>
    </source>
</evidence>
<feature type="coiled-coil region" evidence="5">
    <location>
        <begin position="35"/>
        <end position="69"/>
    </location>
</feature>
<evidence type="ECO:0000259" key="7">
    <source>
        <dbReference type="Pfam" id="PF18052"/>
    </source>
</evidence>
<dbReference type="OrthoDB" id="421226at2759"/>
<dbReference type="PANTHER" id="PTHR45651">
    <property type="entry name" value="CYCLIC NUCLEOTIDE-GATED ION CHANNEL 15-RELATED-RELATED"/>
    <property type="match status" value="1"/>
</dbReference>